<dbReference type="PANTHER" id="PTHR30298:SF0">
    <property type="entry name" value="PROTEIN YBFL-RELATED"/>
    <property type="match status" value="1"/>
</dbReference>
<protein>
    <submittedName>
        <fullName evidence="2">ISAs1 family transposase</fullName>
    </submittedName>
</protein>
<dbReference type="PANTHER" id="PTHR30298">
    <property type="entry name" value="H REPEAT-ASSOCIATED PREDICTED TRANSPOSASE"/>
    <property type="match status" value="1"/>
</dbReference>
<feature type="domain" description="Transposase IS4-like" evidence="1">
    <location>
        <begin position="10"/>
        <end position="157"/>
    </location>
</feature>
<keyword evidence="3" id="KW-1185">Reference proteome</keyword>
<gene>
    <name evidence="2" type="ORF">H6G81_26275</name>
</gene>
<dbReference type="InterPro" id="IPR051698">
    <property type="entry name" value="Transposase_11-like"/>
</dbReference>
<sequence>MPKKTCKLIIDGGNDYAIAVKANQKNLHRQIRYNTDNSKPTSRYITSEKTRNRVTKRTVEVFHDLTGISQEWAGLKSLIKVERIGTRAGIAYHQVGYYISSLVNSAADFAKGIRGHWGIENRLHWVKDVIFDEDHSTIRMGNAPANLSVMRTIALNILRRNGYSSITSAQRFTSNDIDKLLSFVE</sequence>
<evidence type="ECO:0000313" key="3">
    <source>
        <dbReference type="Proteomes" id="UP000660380"/>
    </source>
</evidence>
<proteinExistence type="predicted"/>
<dbReference type="Pfam" id="PF01609">
    <property type="entry name" value="DDE_Tnp_1"/>
    <property type="match status" value="1"/>
</dbReference>
<dbReference type="Proteomes" id="UP000660380">
    <property type="component" value="Unassembled WGS sequence"/>
</dbReference>
<organism evidence="2 3">
    <name type="scientific">Scytonema hofmannii FACHB-248</name>
    <dbReference type="NCBI Taxonomy" id="1842502"/>
    <lineage>
        <taxon>Bacteria</taxon>
        <taxon>Bacillati</taxon>
        <taxon>Cyanobacteriota</taxon>
        <taxon>Cyanophyceae</taxon>
        <taxon>Nostocales</taxon>
        <taxon>Scytonemataceae</taxon>
        <taxon>Scytonema</taxon>
    </lineage>
</organism>
<evidence type="ECO:0000259" key="1">
    <source>
        <dbReference type="Pfam" id="PF01609"/>
    </source>
</evidence>
<dbReference type="InterPro" id="IPR002559">
    <property type="entry name" value="Transposase_11"/>
</dbReference>
<reference evidence="2 3" key="1">
    <citation type="journal article" date="2020" name="ISME J.">
        <title>Comparative genomics reveals insights into cyanobacterial evolution and habitat adaptation.</title>
        <authorList>
            <person name="Chen M.Y."/>
            <person name="Teng W.K."/>
            <person name="Zhao L."/>
            <person name="Hu C.X."/>
            <person name="Zhou Y.K."/>
            <person name="Han B.P."/>
            <person name="Song L.R."/>
            <person name="Shu W.S."/>
        </authorList>
    </citation>
    <scope>NUCLEOTIDE SEQUENCE [LARGE SCALE GENOMIC DNA]</scope>
    <source>
        <strain evidence="2 3">FACHB-248</strain>
    </source>
</reference>
<evidence type="ECO:0000313" key="2">
    <source>
        <dbReference type="EMBL" id="MBD2607928.1"/>
    </source>
</evidence>
<comment type="caution">
    <text evidence="2">The sequence shown here is derived from an EMBL/GenBank/DDBJ whole genome shotgun (WGS) entry which is preliminary data.</text>
</comment>
<dbReference type="EMBL" id="JACJTA010000078">
    <property type="protein sequence ID" value="MBD2607928.1"/>
    <property type="molecule type" value="Genomic_DNA"/>
</dbReference>
<dbReference type="NCBIfam" id="NF033564">
    <property type="entry name" value="transpos_ISAs1"/>
    <property type="match status" value="1"/>
</dbReference>
<dbReference type="InterPro" id="IPR047647">
    <property type="entry name" value="ISAs1_transpos"/>
</dbReference>
<accession>A0ABR8GXN7</accession>
<name>A0ABR8GXN7_9CYAN</name>